<sequence length="262" mass="31288">MWKRKKEIEGVSNSSIITLKSVLANEEREIKQLIDDGIIKPGGNKQLKKTPIQIKSNKGVSDRNEKDLESETSEENQFEKSHKALLEKSKIYHNRVSRDPFDEDYINDSNVGSNDNDDSLIDFREKSYEKFKDQQQQQQQQQHQHQHQQQQIDPDAERESKRRQWENEHLLEQDPDELLDEQKDIIKENKIVEMKKQQAETQQARDKTLREKELQKQQQESRLIQINKQKKLAELRQQLKSKQQQHQQQQQQQQQQKSTTKE</sequence>
<feature type="compositionally biased region" description="Basic and acidic residues" evidence="2">
    <location>
        <begin position="60"/>
        <end position="69"/>
    </location>
</feature>
<protein>
    <submittedName>
        <fullName evidence="3">Uncharacterized protein</fullName>
    </submittedName>
</protein>
<evidence type="ECO:0000313" key="4">
    <source>
        <dbReference type="Proteomes" id="UP000076078"/>
    </source>
</evidence>
<feature type="compositionally biased region" description="Basic and acidic residues" evidence="2">
    <location>
        <begin position="196"/>
        <end position="215"/>
    </location>
</feature>
<name>A0A151ZC88_TIELA</name>
<feature type="compositionally biased region" description="Basic and acidic residues" evidence="2">
    <location>
        <begin position="121"/>
        <end position="133"/>
    </location>
</feature>
<dbReference type="OrthoDB" id="20922at2759"/>
<feature type="compositionally biased region" description="Basic and acidic residues" evidence="2">
    <location>
        <begin position="77"/>
        <end position="100"/>
    </location>
</feature>
<dbReference type="Proteomes" id="UP000076078">
    <property type="component" value="Unassembled WGS sequence"/>
</dbReference>
<feature type="compositionally biased region" description="Low complexity" evidence="2">
    <location>
        <begin position="134"/>
        <end position="151"/>
    </location>
</feature>
<comment type="caution">
    <text evidence="3">The sequence shown here is derived from an EMBL/GenBank/DDBJ whole genome shotgun (WGS) entry which is preliminary data.</text>
</comment>
<feature type="compositionally biased region" description="Low complexity" evidence="2">
    <location>
        <begin position="238"/>
        <end position="262"/>
    </location>
</feature>
<dbReference type="InParanoid" id="A0A151ZC88"/>
<evidence type="ECO:0000256" key="2">
    <source>
        <dbReference type="SAM" id="MobiDB-lite"/>
    </source>
</evidence>
<dbReference type="GO" id="GO:0005634">
    <property type="term" value="C:nucleus"/>
    <property type="evidence" value="ECO:0007669"/>
    <property type="project" value="TreeGrafter"/>
</dbReference>
<feature type="region of interest" description="Disordered" evidence="2">
    <location>
        <begin position="38"/>
        <end position="180"/>
    </location>
</feature>
<keyword evidence="1" id="KW-0175">Coiled coil</keyword>
<proteinExistence type="predicted"/>
<dbReference type="EMBL" id="LODT01000034">
    <property type="protein sequence ID" value="KYQ91494.1"/>
    <property type="molecule type" value="Genomic_DNA"/>
</dbReference>
<dbReference type="AlphaFoldDB" id="A0A151ZC88"/>
<dbReference type="OMA" id="WENEHLL"/>
<feature type="region of interest" description="Disordered" evidence="2">
    <location>
        <begin position="196"/>
        <end position="262"/>
    </location>
</feature>
<feature type="compositionally biased region" description="Basic and acidic residues" evidence="2">
    <location>
        <begin position="155"/>
        <end position="172"/>
    </location>
</feature>
<evidence type="ECO:0000313" key="3">
    <source>
        <dbReference type="EMBL" id="KYQ91494.1"/>
    </source>
</evidence>
<dbReference type="InterPro" id="IPR025066">
    <property type="entry name" value="CCDC174-like"/>
</dbReference>
<evidence type="ECO:0000256" key="1">
    <source>
        <dbReference type="ARBA" id="ARBA00023054"/>
    </source>
</evidence>
<dbReference type="FunCoup" id="A0A151ZC88">
    <property type="interactions" value="738"/>
</dbReference>
<organism evidence="3 4">
    <name type="scientific">Tieghemostelium lacteum</name>
    <name type="common">Slime mold</name>
    <name type="synonym">Dictyostelium lacteum</name>
    <dbReference type="NCBI Taxonomy" id="361077"/>
    <lineage>
        <taxon>Eukaryota</taxon>
        <taxon>Amoebozoa</taxon>
        <taxon>Evosea</taxon>
        <taxon>Eumycetozoa</taxon>
        <taxon>Dictyostelia</taxon>
        <taxon>Dictyosteliales</taxon>
        <taxon>Raperosteliaceae</taxon>
        <taxon>Tieghemostelium</taxon>
    </lineage>
</organism>
<keyword evidence="4" id="KW-1185">Reference proteome</keyword>
<reference evidence="3 4" key="1">
    <citation type="submission" date="2015-12" db="EMBL/GenBank/DDBJ databases">
        <title>Dictyostelia acquired genes for synthesis and detection of signals that induce cell-type specialization by lateral gene transfer from prokaryotes.</title>
        <authorList>
            <person name="Gloeckner G."/>
            <person name="Schaap P."/>
        </authorList>
    </citation>
    <scope>NUCLEOTIDE SEQUENCE [LARGE SCALE GENOMIC DNA]</scope>
    <source>
        <strain evidence="3 4">TK</strain>
    </source>
</reference>
<accession>A0A151ZC88</accession>
<gene>
    <name evidence="3" type="ORF">DLAC_07251</name>
</gene>
<dbReference type="PANTHER" id="PTHR15885:SF1">
    <property type="entry name" value="COILED-COIL DOMAIN-CONTAINING PROTEIN 174"/>
    <property type="match status" value="1"/>
</dbReference>
<dbReference type="PANTHER" id="PTHR15885">
    <property type="entry name" value="COILED-COIL DOMAIN-CONTAINING PROTEIN 174"/>
    <property type="match status" value="1"/>
</dbReference>